<dbReference type="Pfam" id="PF00467">
    <property type="entry name" value="KOW"/>
    <property type="match status" value="1"/>
</dbReference>
<dbReference type="Proteomes" id="UP000051096">
    <property type="component" value="Unassembled WGS sequence"/>
</dbReference>
<evidence type="ECO:0000256" key="2">
    <source>
        <dbReference type="ARBA" id="ARBA00022980"/>
    </source>
</evidence>
<evidence type="ECO:0000313" key="8">
    <source>
        <dbReference type="Proteomes" id="UP000051096"/>
    </source>
</evidence>
<dbReference type="CDD" id="cd06089">
    <property type="entry name" value="KOW_RPL26"/>
    <property type="match status" value="1"/>
</dbReference>
<name>A0A0S8GGJ2_UNCW3</name>
<dbReference type="GO" id="GO:0006412">
    <property type="term" value="P:translation"/>
    <property type="evidence" value="ECO:0007669"/>
    <property type="project" value="UniProtKB-UniRule"/>
</dbReference>
<dbReference type="Pfam" id="PF17136">
    <property type="entry name" value="ribosomal_L24"/>
    <property type="match status" value="1"/>
</dbReference>
<comment type="function">
    <text evidence="5">One of two assembly initiator proteins, it binds directly to the 5'-end of the 23S rRNA, where it nucleates assembly of the 50S subunit.</text>
</comment>
<keyword evidence="5" id="KW-0699">rRNA-binding</keyword>
<dbReference type="NCBIfam" id="TIGR01079">
    <property type="entry name" value="rplX_bact"/>
    <property type="match status" value="1"/>
</dbReference>
<comment type="function">
    <text evidence="5">One of the proteins that surrounds the polypeptide exit tunnel on the outside of the subunit.</text>
</comment>
<comment type="caution">
    <text evidence="7">The sequence shown here is derived from an EMBL/GenBank/DDBJ whole genome shotgun (WGS) entry which is preliminary data.</text>
</comment>
<dbReference type="InterPro" id="IPR008991">
    <property type="entry name" value="Translation_prot_SH3-like_sf"/>
</dbReference>
<dbReference type="EMBL" id="LJUO01000053">
    <property type="protein sequence ID" value="KPK71793.1"/>
    <property type="molecule type" value="Genomic_DNA"/>
</dbReference>
<feature type="domain" description="KOW" evidence="6">
    <location>
        <begin position="16"/>
        <end position="43"/>
    </location>
</feature>
<gene>
    <name evidence="5" type="primary">rplX</name>
    <name evidence="7" type="ORF">AMJ87_06595</name>
</gene>
<comment type="similarity">
    <text evidence="1 5">Belongs to the universal ribosomal protein uL24 family.</text>
</comment>
<sequence length="116" mass="13381">MLKQKKDLRKKRVRYHIKKDDLVEVNTGEEKGRRGRVLEIIPDKNQAIIEGINLVKKHQRARSQTKPSGIVTVPGPLHVSNLVLICPKCGKKVKIRKDKIENRRVRICKKCGEIIE</sequence>
<comment type="subunit">
    <text evidence="5">Part of the 50S ribosomal subunit.</text>
</comment>
<organism evidence="7 8">
    <name type="scientific">candidate division WOR_3 bacterium SM23_60</name>
    <dbReference type="NCBI Taxonomy" id="1703780"/>
    <lineage>
        <taxon>Bacteria</taxon>
        <taxon>Bacteria division WOR-3</taxon>
    </lineage>
</organism>
<evidence type="ECO:0000259" key="6">
    <source>
        <dbReference type="SMART" id="SM00739"/>
    </source>
</evidence>
<dbReference type="InterPro" id="IPR005824">
    <property type="entry name" value="KOW"/>
</dbReference>
<keyword evidence="5" id="KW-0694">RNA-binding</keyword>
<dbReference type="InterPro" id="IPR041988">
    <property type="entry name" value="Ribosomal_uL24_KOW"/>
</dbReference>
<dbReference type="InterPro" id="IPR014722">
    <property type="entry name" value="Rib_uL2_dom2"/>
</dbReference>
<dbReference type="GO" id="GO:0019843">
    <property type="term" value="F:rRNA binding"/>
    <property type="evidence" value="ECO:0007669"/>
    <property type="project" value="UniProtKB-UniRule"/>
</dbReference>
<evidence type="ECO:0000256" key="4">
    <source>
        <dbReference type="ARBA" id="ARBA00035206"/>
    </source>
</evidence>
<dbReference type="Gene3D" id="2.30.30.30">
    <property type="match status" value="1"/>
</dbReference>
<dbReference type="PATRIC" id="fig|1703780.3.peg.2897"/>
<dbReference type="HAMAP" id="MF_01326_B">
    <property type="entry name" value="Ribosomal_uL24_B"/>
    <property type="match status" value="1"/>
</dbReference>
<evidence type="ECO:0000256" key="5">
    <source>
        <dbReference type="HAMAP-Rule" id="MF_01326"/>
    </source>
</evidence>
<dbReference type="SMART" id="SM00739">
    <property type="entry name" value="KOW"/>
    <property type="match status" value="1"/>
</dbReference>
<keyword evidence="3 5" id="KW-0687">Ribonucleoprotein</keyword>
<accession>A0A0S8GGJ2</accession>
<dbReference type="InterPro" id="IPR057264">
    <property type="entry name" value="Ribosomal_uL24_C"/>
</dbReference>
<dbReference type="PANTHER" id="PTHR12903">
    <property type="entry name" value="MITOCHONDRIAL RIBOSOMAL PROTEIN L24"/>
    <property type="match status" value="1"/>
</dbReference>
<dbReference type="GO" id="GO:0003735">
    <property type="term" value="F:structural constituent of ribosome"/>
    <property type="evidence" value="ECO:0007669"/>
    <property type="project" value="InterPro"/>
</dbReference>
<reference evidence="7 8" key="1">
    <citation type="journal article" date="2015" name="Microbiome">
        <title>Genomic resolution of linkages in carbon, nitrogen, and sulfur cycling among widespread estuary sediment bacteria.</title>
        <authorList>
            <person name="Baker B.J."/>
            <person name="Lazar C.S."/>
            <person name="Teske A.P."/>
            <person name="Dick G.J."/>
        </authorList>
    </citation>
    <scope>NUCLEOTIDE SEQUENCE [LARGE SCALE GENOMIC DNA]</scope>
    <source>
        <strain evidence="7">SM23_60</strain>
    </source>
</reference>
<dbReference type="GO" id="GO:1990904">
    <property type="term" value="C:ribonucleoprotein complex"/>
    <property type="evidence" value="ECO:0007669"/>
    <property type="project" value="UniProtKB-KW"/>
</dbReference>
<dbReference type="InterPro" id="IPR003256">
    <property type="entry name" value="Ribosomal_uL24"/>
</dbReference>
<protein>
    <recommendedName>
        <fullName evidence="4 5">Large ribosomal subunit protein uL24</fullName>
    </recommendedName>
</protein>
<dbReference type="AlphaFoldDB" id="A0A0S8GGJ2"/>
<evidence type="ECO:0000256" key="3">
    <source>
        <dbReference type="ARBA" id="ARBA00023274"/>
    </source>
</evidence>
<keyword evidence="2 5" id="KW-0689">Ribosomal protein</keyword>
<dbReference type="GO" id="GO:0005840">
    <property type="term" value="C:ribosome"/>
    <property type="evidence" value="ECO:0007669"/>
    <property type="project" value="UniProtKB-KW"/>
</dbReference>
<dbReference type="SUPFAM" id="SSF50104">
    <property type="entry name" value="Translation proteins SH3-like domain"/>
    <property type="match status" value="1"/>
</dbReference>
<evidence type="ECO:0000313" key="7">
    <source>
        <dbReference type="EMBL" id="KPK71793.1"/>
    </source>
</evidence>
<proteinExistence type="inferred from homology"/>
<evidence type="ECO:0000256" key="1">
    <source>
        <dbReference type="ARBA" id="ARBA00010618"/>
    </source>
</evidence>